<keyword evidence="1" id="KW-0119">Carbohydrate metabolism</keyword>
<dbReference type="PANTHER" id="PTHR18964">
    <property type="entry name" value="ROK (REPRESSOR, ORF, KINASE) FAMILY"/>
    <property type="match status" value="1"/>
</dbReference>
<keyword evidence="2" id="KW-0808">Transferase</keyword>
<comment type="caution">
    <text evidence="2">The sequence shown here is derived from an EMBL/GenBank/DDBJ whole genome shotgun (WGS) entry which is preliminary data.</text>
</comment>
<protein>
    <submittedName>
        <fullName evidence="2">N-acetylglucosamine kinase</fullName>
    </submittedName>
</protein>
<accession>A0A4R2N1P7</accession>
<proteinExistence type="predicted"/>
<evidence type="ECO:0000256" key="1">
    <source>
        <dbReference type="ARBA" id="ARBA00023277"/>
    </source>
</evidence>
<dbReference type="CDD" id="cd24066">
    <property type="entry name" value="ASKHA_NBD_ROK_EcFRK-like"/>
    <property type="match status" value="1"/>
</dbReference>
<dbReference type="Gene3D" id="3.30.420.40">
    <property type="match status" value="2"/>
</dbReference>
<sequence>MRIGIDLGGTKIEVIALSDHGEELFRKRVPTPRGSYESTLLAIKGLVDAAEQATKQTGSVGIGIPGTISPFNNRVKNANSVWLNGELLDKDLRQLLNREIRIANDANCMTVSEATDGAGAGNRIVLALILGTGCGSGIVINGKPHNGSNGIGGEWGHNPLPWMDEEEQKIAHENECYCGHHGCIEQFISGTGLCDDYERRSGQRLKGNEIVILAEQGDELAEKSLQAYERRLAKALSAYVNILDPDVIIFAGGVCNIDRLYTNVPKLMPEYIFGKEFQTPIRKALHGDSSGVRGAAWLWPLKNKPE</sequence>
<dbReference type="NCBIfam" id="NF007108">
    <property type="entry name" value="PRK09557.1"/>
    <property type="match status" value="1"/>
</dbReference>
<keyword evidence="3" id="KW-1185">Reference proteome</keyword>
<dbReference type="Proteomes" id="UP000294841">
    <property type="component" value="Unassembled WGS sequence"/>
</dbReference>
<dbReference type="GO" id="GO:0004396">
    <property type="term" value="F:hexokinase activity"/>
    <property type="evidence" value="ECO:0007669"/>
    <property type="project" value="TreeGrafter"/>
</dbReference>
<dbReference type="InterPro" id="IPR000600">
    <property type="entry name" value="ROK"/>
</dbReference>
<keyword evidence="2" id="KW-0418">Kinase</keyword>
<dbReference type="SUPFAM" id="SSF53067">
    <property type="entry name" value="Actin-like ATPase domain"/>
    <property type="match status" value="1"/>
</dbReference>
<dbReference type="OrthoDB" id="9810372at2"/>
<dbReference type="AlphaFoldDB" id="A0A4R2N1P7"/>
<dbReference type="PROSITE" id="PS01125">
    <property type="entry name" value="ROK"/>
    <property type="match status" value="1"/>
</dbReference>
<dbReference type="RefSeq" id="WP_132023057.1">
    <property type="nucleotide sequence ID" value="NZ_CP016605.1"/>
</dbReference>
<evidence type="ECO:0000313" key="2">
    <source>
        <dbReference type="EMBL" id="TCP13470.1"/>
    </source>
</evidence>
<gene>
    <name evidence="2" type="ORF">EV697_102356</name>
</gene>
<organism evidence="2 3">
    <name type="scientific">Bisgaardia hudsonensis</name>
    <dbReference type="NCBI Taxonomy" id="109472"/>
    <lineage>
        <taxon>Bacteria</taxon>
        <taxon>Pseudomonadati</taxon>
        <taxon>Pseudomonadota</taxon>
        <taxon>Gammaproteobacteria</taxon>
        <taxon>Pasteurellales</taxon>
        <taxon>Pasteurellaceae</taxon>
        <taxon>Bisgaardia</taxon>
    </lineage>
</organism>
<name>A0A4R2N1P7_9PAST</name>
<dbReference type="PANTHER" id="PTHR18964:SF174">
    <property type="entry name" value="D-ALLOSE KINASE-RELATED"/>
    <property type="match status" value="1"/>
</dbReference>
<evidence type="ECO:0000313" key="3">
    <source>
        <dbReference type="Proteomes" id="UP000294841"/>
    </source>
</evidence>
<dbReference type="InterPro" id="IPR043129">
    <property type="entry name" value="ATPase_NBD"/>
</dbReference>
<reference evidence="2 3" key="1">
    <citation type="submission" date="2019-03" db="EMBL/GenBank/DDBJ databases">
        <title>Genomic Encyclopedia of Type Strains, Phase IV (KMG-IV): sequencing the most valuable type-strain genomes for metagenomic binning, comparative biology and taxonomic classification.</title>
        <authorList>
            <person name="Goeker M."/>
        </authorList>
    </citation>
    <scope>NUCLEOTIDE SEQUENCE [LARGE SCALE GENOMIC DNA]</scope>
    <source>
        <strain evidence="2 3">DSM 28231</strain>
    </source>
</reference>
<dbReference type="Pfam" id="PF00480">
    <property type="entry name" value="ROK"/>
    <property type="match status" value="1"/>
</dbReference>
<dbReference type="EMBL" id="SLXI01000002">
    <property type="protein sequence ID" value="TCP13470.1"/>
    <property type="molecule type" value="Genomic_DNA"/>
</dbReference>
<dbReference type="InterPro" id="IPR049874">
    <property type="entry name" value="ROK_cs"/>
</dbReference>